<dbReference type="GeneID" id="27694937"/>
<evidence type="ECO:0000313" key="1">
    <source>
        <dbReference type="EMBL" id="KIW96618.1"/>
    </source>
</evidence>
<organism evidence="1 2">
    <name type="scientific">Cladophialophora bantiana (strain ATCC 10958 / CBS 173.52 / CDC B-1940 / NIH 8579)</name>
    <name type="common">Xylohypha bantiana</name>
    <dbReference type="NCBI Taxonomy" id="1442370"/>
    <lineage>
        <taxon>Eukaryota</taxon>
        <taxon>Fungi</taxon>
        <taxon>Dikarya</taxon>
        <taxon>Ascomycota</taxon>
        <taxon>Pezizomycotina</taxon>
        <taxon>Eurotiomycetes</taxon>
        <taxon>Chaetothyriomycetidae</taxon>
        <taxon>Chaetothyriales</taxon>
        <taxon>Herpotrichiellaceae</taxon>
        <taxon>Cladophialophora</taxon>
    </lineage>
</organism>
<reference evidence="1" key="1">
    <citation type="submission" date="2015-01" db="EMBL/GenBank/DDBJ databases">
        <title>The Genome Sequence of Cladophialophora bantiana CBS 173.52.</title>
        <authorList>
            <consortium name="The Broad Institute Genomics Platform"/>
            <person name="Cuomo C."/>
            <person name="de Hoog S."/>
            <person name="Gorbushina A."/>
            <person name="Stielow B."/>
            <person name="Teixiera M."/>
            <person name="Abouelleil A."/>
            <person name="Chapman S.B."/>
            <person name="Priest M."/>
            <person name="Young S.K."/>
            <person name="Wortman J."/>
            <person name="Nusbaum C."/>
            <person name="Birren B."/>
        </authorList>
    </citation>
    <scope>NUCLEOTIDE SEQUENCE [LARGE SCALE GENOMIC DNA]</scope>
    <source>
        <strain evidence="1">CBS 173.52</strain>
    </source>
</reference>
<evidence type="ECO:0000313" key="2">
    <source>
        <dbReference type="Proteomes" id="UP000053789"/>
    </source>
</evidence>
<dbReference type="HOGENOM" id="CLU_2757573_0_0_1"/>
<dbReference type="AlphaFoldDB" id="A0A0D2HT14"/>
<dbReference type="VEuPathDB" id="FungiDB:Z519_02009"/>
<name>A0A0D2HT14_CLAB1</name>
<dbReference type="RefSeq" id="XP_016623287.1">
    <property type="nucleotide sequence ID" value="XM_016759766.1"/>
</dbReference>
<sequence>MAPGRPRALDIYEQMIEIYHLQNRTAELQALSLNGPAAKVPLARERFDILLIQEILRWESELDRLTNMDV</sequence>
<protein>
    <submittedName>
        <fullName evidence="1">Uncharacterized protein</fullName>
    </submittedName>
</protein>
<accession>A0A0D2HT14</accession>
<proteinExistence type="predicted"/>
<dbReference type="EMBL" id="KN846982">
    <property type="protein sequence ID" value="KIW96618.1"/>
    <property type="molecule type" value="Genomic_DNA"/>
</dbReference>
<gene>
    <name evidence="1" type="ORF">Z519_02009</name>
</gene>
<dbReference type="OrthoDB" id="10419507at2759"/>
<dbReference type="Proteomes" id="UP000053789">
    <property type="component" value="Unassembled WGS sequence"/>
</dbReference>
<keyword evidence="2" id="KW-1185">Reference proteome</keyword>